<reference evidence="14" key="1">
    <citation type="submission" date="2015-05" db="EMBL/GenBank/DDBJ databases">
        <authorList>
            <person name="Urmite Genomes"/>
        </authorList>
    </citation>
    <scope>NUCLEOTIDE SEQUENCE [LARGE SCALE GENOMIC DNA]</scope>
    <source>
        <strain evidence="14">LF1</strain>
    </source>
</reference>
<proteinExistence type="inferred from homology"/>
<evidence type="ECO:0000256" key="1">
    <source>
        <dbReference type="ARBA" id="ARBA00001755"/>
    </source>
</evidence>
<gene>
    <name evidence="13" type="ORF">BN000_00882</name>
</gene>
<keyword evidence="9 11" id="KW-0560">Oxidoreductase</keyword>
<evidence type="ECO:0000256" key="3">
    <source>
        <dbReference type="ARBA" id="ARBA00004744"/>
    </source>
</evidence>
<feature type="domain" description="Amine oxidase" evidence="12">
    <location>
        <begin position="16"/>
        <end position="462"/>
    </location>
</feature>
<protein>
    <recommendedName>
        <fullName evidence="6 11">Coproporphyrinogen III oxidase</fullName>
        <ecNumber evidence="5 11">1.3.3.15</ecNumber>
    </recommendedName>
</protein>
<evidence type="ECO:0000256" key="6">
    <source>
        <dbReference type="ARBA" id="ARBA00019046"/>
    </source>
</evidence>
<evidence type="ECO:0000256" key="2">
    <source>
        <dbReference type="ARBA" id="ARBA00001974"/>
    </source>
</evidence>
<evidence type="ECO:0000256" key="5">
    <source>
        <dbReference type="ARBA" id="ARBA00012402"/>
    </source>
</evidence>
<accession>A0A0U1NSG7</accession>
<dbReference type="NCBIfam" id="NF008845">
    <property type="entry name" value="PRK11883.1-5"/>
    <property type="match status" value="1"/>
</dbReference>
<keyword evidence="11" id="KW-0963">Cytoplasm</keyword>
<keyword evidence="10 11" id="KW-0350">Heme biosynthesis</keyword>
<dbReference type="SUPFAM" id="SSF54373">
    <property type="entry name" value="FAD-linked reductases, C-terminal domain"/>
    <property type="match status" value="1"/>
</dbReference>
<comment type="cofactor">
    <cofactor evidence="2 11">
        <name>FAD</name>
        <dbReference type="ChEBI" id="CHEBI:57692"/>
    </cofactor>
</comment>
<name>A0A0U1NSG7_9BACI</name>
<dbReference type="GO" id="GO:0004729">
    <property type="term" value="F:oxygen-dependent protoporphyrinogen oxidase activity"/>
    <property type="evidence" value="ECO:0007669"/>
    <property type="project" value="UniProtKB-UniRule"/>
</dbReference>
<evidence type="ECO:0000313" key="13">
    <source>
        <dbReference type="EMBL" id="CRK80989.1"/>
    </source>
</evidence>
<dbReference type="Pfam" id="PF01593">
    <property type="entry name" value="Amino_oxidase"/>
    <property type="match status" value="1"/>
</dbReference>
<dbReference type="AlphaFoldDB" id="A0A0U1NSG7"/>
<dbReference type="GO" id="GO:0006783">
    <property type="term" value="P:heme biosynthetic process"/>
    <property type="evidence" value="ECO:0007669"/>
    <property type="project" value="UniProtKB-UniRule"/>
</dbReference>
<comment type="subcellular location">
    <subcellularLocation>
        <location evidence="11">Cytoplasm</location>
    </subcellularLocation>
</comment>
<dbReference type="Gene3D" id="1.10.3110.10">
    <property type="entry name" value="protoporphyrinogen ix oxidase, domain 3"/>
    <property type="match status" value="1"/>
</dbReference>
<dbReference type="NCBIfam" id="TIGR00562">
    <property type="entry name" value="proto_IX_ox"/>
    <property type="match status" value="1"/>
</dbReference>
<dbReference type="InterPro" id="IPR004572">
    <property type="entry name" value="Protoporphyrinogen_oxidase"/>
</dbReference>
<evidence type="ECO:0000256" key="9">
    <source>
        <dbReference type="ARBA" id="ARBA00023002"/>
    </source>
</evidence>
<dbReference type="InterPro" id="IPR036188">
    <property type="entry name" value="FAD/NAD-bd_sf"/>
</dbReference>
<evidence type="ECO:0000256" key="4">
    <source>
        <dbReference type="ARBA" id="ARBA00008310"/>
    </source>
</evidence>
<dbReference type="InterPro" id="IPR002937">
    <property type="entry name" value="Amino_oxidase"/>
</dbReference>
<organism evidence="13 14">
    <name type="scientific">Neobacillus massiliamazoniensis</name>
    <dbReference type="NCBI Taxonomy" id="1499688"/>
    <lineage>
        <taxon>Bacteria</taxon>
        <taxon>Bacillati</taxon>
        <taxon>Bacillota</taxon>
        <taxon>Bacilli</taxon>
        <taxon>Bacillales</taxon>
        <taxon>Bacillaceae</taxon>
        <taxon>Neobacillus</taxon>
    </lineage>
</organism>
<keyword evidence="7 11" id="KW-0285">Flavoprotein</keyword>
<dbReference type="EC" id="1.3.3.15" evidence="5 11"/>
<dbReference type="UniPathway" id="UPA00252"/>
<evidence type="ECO:0000256" key="8">
    <source>
        <dbReference type="ARBA" id="ARBA00022827"/>
    </source>
</evidence>
<dbReference type="Gene3D" id="3.50.50.60">
    <property type="entry name" value="FAD/NAD(P)-binding domain"/>
    <property type="match status" value="1"/>
</dbReference>
<comment type="pathway">
    <text evidence="3 11">Porphyrin-containing compound metabolism; protoheme biosynthesis.</text>
</comment>
<evidence type="ECO:0000313" key="14">
    <source>
        <dbReference type="Proteomes" id="UP000199087"/>
    </source>
</evidence>
<sequence length="470" mass="51759">MIEMEIKKVVVIGGGITGLSTAYFLQKEAKEKKIPIEIKLIEASPRLGGVIQTISKDGYIIEKGPDSIIVTKKSGLKLIEEVGLKENVVYNTAGKSFLHVNGKLHTMPEGAYMGIPTKVTPFAVSSLFSMKGKLRAAGDFILPRGKKLSDQALGGFFRRRLGNEIVENLIEPLLAGIYAGDIDKLSLMALFPNFYDMEQNYRSLVLGLKKTVPRPAKPLKKQPTRKGMFISLNTGLESLIEAVEKRLEPGSIMKGTGVIKIVRAEEGYHCLLANGTSVKADSIVIATDHFHAQQMLSDYSFMDVFKNMPSNSIANVVMGFPKSAIKQDIEGTGFVVSRNSDHRITACTWTHKKWPTSTPEGKVLLRCFIGKPDDQGVIDLADEEIIKIVLNDLNKTMNITAEPEFHIITRWKKAMPQYTIGHLDRMKNVKESLAKELPGVFLAGASYEGVGIPGCIDQGEAAKEKVLHFL</sequence>
<comment type="function">
    <text evidence="11">Involved in coproporphyrin-dependent heme b biosynthesis. Catalyzes the oxidation of coproporphyrinogen III to coproporphyrin III.</text>
</comment>
<dbReference type="STRING" id="1499688.BN000_00882"/>
<dbReference type="InterPro" id="IPR050464">
    <property type="entry name" value="Zeta_carotene_desat/Oxidored"/>
</dbReference>
<dbReference type="PANTHER" id="PTHR42923">
    <property type="entry name" value="PROTOPORPHYRINOGEN OXIDASE"/>
    <property type="match status" value="1"/>
</dbReference>
<dbReference type="SUPFAM" id="SSF51905">
    <property type="entry name" value="FAD/NAD(P)-binding domain"/>
    <property type="match status" value="1"/>
</dbReference>
<evidence type="ECO:0000256" key="7">
    <source>
        <dbReference type="ARBA" id="ARBA00022630"/>
    </source>
</evidence>
<dbReference type="Proteomes" id="UP000199087">
    <property type="component" value="Unassembled WGS sequence"/>
</dbReference>
<comment type="catalytic activity">
    <reaction evidence="1">
        <text>coproporphyrinogen III + 3 O2 = coproporphyrin III + 3 H2O2</text>
        <dbReference type="Rhea" id="RHEA:43436"/>
        <dbReference type="ChEBI" id="CHEBI:15379"/>
        <dbReference type="ChEBI" id="CHEBI:16240"/>
        <dbReference type="ChEBI" id="CHEBI:57309"/>
        <dbReference type="ChEBI" id="CHEBI:131725"/>
        <dbReference type="EC" id="1.3.3.15"/>
    </reaction>
    <physiologicalReaction direction="left-to-right" evidence="1">
        <dbReference type="Rhea" id="RHEA:43437"/>
    </physiologicalReaction>
</comment>
<keyword evidence="14" id="KW-1185">Reference proteome</keyword>
<comment type="similarity">
    <text evidence="4 11">Belongs to the protoporphyrinogen/coproporphyrinogen oxidase family. Coproporphyrinogen III oxidase subfamily.</text>
</comment>
<dbReference type="PANTHER" id="PTHR42923:SF3">
    <property type="entry name" value="PROTOPORPHYRINOGEN OXIDASE"/>
    <property type="match status" value="1"/>
</dbReference>
<evidence type="ECO:0000256" key="11">
    <source>
        <dbReference type="RuleBase" id="RU364052"/>
    </source>
</evidence>
<dbReference type="Gene3D" id="3.90.660.20">
    <property type="entry name" value="Protoporphyrinogen oxidase, mitochondrial, domain 2"/>
    <property type="match status" value="1"/>
</dbReference>
<dbReference type="EMBL" id="CVRB01000001">
    <property type="protein sequence ID" value="CRK80989.1"/>
    <property type="molecule type" value="Genomic_DNA"/>
</dbReference>
<dbReference type="GO" id="GO:0005737">
    <property type="term" value="C:cytoplasm"/>
    <property type="evidence" value="ECO:0007669"/>
    <property type="project" value="UniProtKB-SubCell"/>
</dbReference>
<evidence type="ECO:0000256" key="10">
    <source>
        <dbReference type="ARBA" id="ARBA00023133"/>
    </source>
</evidence>
<evidence type="ECO:0000259" key="12">
    <source>
        <dbReference type="Pfam" id="PF01593"/>
    </source>
</evidence>
<keyword evidence="8 11" id="KW-0274">FAD</keyword>